<evidence type="ECO:0000313" key="1">
    <source>
        <dbReference type="EMBL" id="CAK0872151.1"/>
    </source>
</evidence>
<reference evidence="1" key="1">
    <citation type="submission" date="2023-10" db="EMBL/GenBank/DDBJ databases">
        <authorList>
            <person name="Chen Y."/>
            <person name="Shah S."/>
            <person name="Dougan E. K."/>
            <person name="Thang M."/>
            <person name="Chan C."/>
        </authorList>
    </citation>
    <scope>NUCLEOTIDE SEQUENCE [LARGE SCALE GENOMIC DNA]</scope>
</reference>
<dbReference type="Proteomes" id="UP001189429">
    <property type="component" value="Unassembled WGS sequence"/>
</dbReference>
<dbReference type="InterPro" id="IPR036703">
    <property type="entry name" value="MOB_kinase_act_sf"/>
</dbReference>
<dbReference type="Gene3D" id="1.20.140.30">
    <property type="entry name" value="MOB kinase activator"/>
    <property type="match status" value="1"/>
</dbReference>
<proteinExistence type="predicted"/>
<keyword evidence="2" id="KW-1185">Reference proteome</keyword>
<dbReference type="SUPFAM" id="SSF101152">
    <property type="entry name" value="Mob1/phocein"/>
    <property type="match status" value="1"/>
</dbReference>
<name>A0ABN9VH45_9DINO</name>
<protein>
    <submittedName>
        <fullName evidence="1">Uncharacterized protein</fullName>
    </submittedName>
</protein>
<dbReference type="EMBL" id="CAUYUJ010017139">
    <property type="protein sequence ID" value="CAK0872151.1"/>
    <property type="molecule type" value="Genomic_DNA"/>
</dbReference>
<sequence length="145" mass="16109">MDRQKSLDSVDLYNQVKLPQGVSEDEWLAVATNEVFNELNLLAGAIADICTDHSCPVMCAGQYTFAWADGVKVMAPTKVSARAAIENVLLWVERQLTDTTFLPVEPGQPFPPNFRKEASATFSSGSFASTRTYSTLTLSSWWKRR</sequence>
<gene>
    <name evidence="1" type="ORF">PCOR1329_LOCUS57698</name>
</gene>
<dbReference type="SMART" id="SM01388">
    <property type="entry name" value="Mob1_phocein"/>
    <property type="match status" value="1"/>
</dbReference>
<accession>A0ABN9VH45</accession>
<dbReference type="InterPro" id="IPR005301">
    <property type="entry name" value="MOB_kinase_act_fam"/>
</dbReference>
<organism evidence="1 2">
    <name type="scientific">Prorocentrum cordatum</name>
    <dbReference type="NCBI Taxonomy" id="2364126"/>
    <lineage>
        <taxon>Eukaryota</taxon>
        <taxon>Sar</taxon>
        <taxon>Alveolata</taxon>
        <taxon>Dinophyceae</taxon>
        <taxon>Prorocentrales</taxon>
        <taxon>Prorocentraceae</taxon>
        <taxon>Prorocentrum</taxon>
    </lineage>
</organism>
<feature type="non-terminal residue" evidence="1">
    <location>
        <position position="145"/>
    </location>
</feature>
<evidence type="ECO:0000313" key="2">
    <source>
        <dbReference type="Proteomes" id="UP001189429"/>
    </source>
</evidence>
<dbReference type="Pfam" id="PF03637">
    <property type="entry name" value="Mob1_phocein"/>
    <property type="match status" value="1"/>
</dbReference>
<comment type="caution">
    <text evidence="1">The sequence shown here is derived from an EMBL/GenBank/DDBJ whole genome shotgun (WGS) entry which is preliminary data.</text>
</comment>
<dbReference type="PANTHER" id="PTHR22599">
    <property type="entry name" value="MPS ONE BINDER KINASE ACTIVATOR-LIKE MOB"/>
    <property type="match status" value="1"/>
</dbReference>